<dbReference type="EMBL" id="CAJFCV020000001">
    <property type="protein sequence ID" value="CAG9088917.1"/>
    <property type="molecule type" value="Genomic_DNA"/>
</dbReference>
<dbReference type="Proteomes" id="UP000582659">
    <property type="component" value="Unassembled WGS sequence"/>
</dbReference>
<evidence type="ECO:0000313" key="1">
    <source>
        <dbReference type="EMBL" id="CAD5211689.1"/>
    </source>
</evidence>
<evidence type="ECO:0000313" key="2">
    <source>
        <dbReference type="Proteomes" id="UP000659654"/>
    </source>
</evidence>
<dbReference type="EMBL" id="CAJFDI010000001">
    <property type="protein sequence ID" value="CAD5211689.1"/>
    <property type="molecule type" value="Genomic_DNA"/>
</dbReference>
<keyword evidence="2" id="KW-1185">Reference proteome</keyword>
<comment type="caution">
    <text evidence="1">The sequence shown here is derived from an EMBL/GenBank/DDBJ whole genome shotgun (WGS) entry which is preliminary data.</text>
</comment>
<dbReference type="AlphaFoldDB" id="A0A811K6M6"/>
<protein>
    <submittedName>
        <fullName evidence="1">(pine wood nematode) hypothetical protein</fullName>
    </submittedName>
</protein>
<organism evidence="1 2">
    <name type="scientific">Bursaphelenchus xylophilus</name>
    <name type="common">Pinewood nematode worm</name>
    <name type="synonym">Aphelenchoides xylophilus</name>
    <dbReference type="NCBI Taxonomy" id="6326"/>
    <lineage>
        <taxon>Eukaryota</taxon>
        <taxon>Metazoa</taxon>
        <taxon>Ecdysozoa</taxon>
        <taxon>Nematoda</taxon>
        <taxon>Chromadorea</taxon>
        <taxon>Rhabditida</taxon>
        <taxon>Tylenchina</taxon>
        <taxon>Tylenchomorpha</taxon>
        <taxon>Aphelenchoidea</taxon>
        <taxon>Aphelenchoididae</taxon>
        <taxon>Bursaphelenchus</taxon>
    </lineage>
</organism>
<dbReference type="Proteomes" id="UP000659654">
    <property type="component" value="Unassembled WGS sequence"/>
</dbReference>
<accession>A0A811K6M6</accession>
<sequence>MLSWDLIIIFGNLCVPRRNLRIFPFPTKQPEELETSDQHGFKKEHGQYEAVNVKYVFDTNTHYFDPIWKFPHCQLPNSIFTFRSPLPPPPYQHGIQGVRGQYEAVNIKYIC</sequence>
<reference evidence="1" key="1">
    <citation type="submission" date="2020-09" db="EMBL/GenBank/DDBJ databases">
        <authorList>
            <person name="Kikuchi T."/>
        </authorList>
    </citation>
    <scope>NUCLEOTIDE SEQUENCE</scope>
    <source>
        <strain evidence="1">Ka4C1</strain>
    </source>
</reference>
<gene>
    <name evidence="1" type="ORF">BXYJ_LOCUS2554</name>
</gene>
<proteinExistence type="predicted"/>
<name>A0A811K6M6_BURXY</name>